<name>A0A9Q0RPW4_BLOTA</name>
<dbReference type="EMBL" id="JAPWDV010000001">
    <property type="protein sequence ID" value="KAJ6223868.1"/>
    <property type="molecule type" value="Genomic_DNA"/>
</dbReference>
<feature type="region of interest" description="Disordered" evidence="1">
    <location>
        <begin position="28"/>
        <end position="93"/>
    </location>
</feature>
<gene>
    <name evidence="3" type="ORF">RDWZM_002413</name>
</gene>
<dbReference type="OMA" id="WMTSVPK"/>
<organism evidence="3 4">
    <name type="scientific">Blomia tropicalis</name>
    <name type="common">Mite</name>
    <dbReference type="NCBI Taxonomy" id="40697"/>
    <lineage>
        <taxon>Eukaryota</taxon>
        <taxon>Metazoa</taxon>
        <taxon>Ecdysozoa</taxon>
        <taxon>Arthropoda</taxon>
        <taxon>Chelicerata</taxon>
        <taxon>Arachnida</taxon>
        <taxon>Acari</taxon>
        <taxon>Acariformes</taxon>
        <taxon>Sarcoptiformes</taxon>
        <taxon>Astigmata</taxon>
        <taxon>Glycyphagoidea</taxon>
        <taxon>Echimyopodidae</taxon>
        <taxon>Blomia</taxon>
    </lineage>
</organism>
<protein>
    <recommendedName>
        <fullName evidence="2">DUF3752 domain-containing protein</fullName>
    </recommendedName>
</protein>
<sequence length="241" mass="27706">MAEKAIGPCLPPAFANQNLDDSEEEIIGPKLPPQIENYNEAEDDQDFGPALPPGFLSSSSPTIPSFDNSDDEFIGPVPEGQDDKNHQYDPSVRLSLNRSKSVSKRENWMLEPPKALKKTLQIKSVTQFSQRSSKIKDVPLTKEQKLELDLIKEKESKMKDFIDKYETKDKKRSTSLLEQHRTNFKNHNKKVKTEIKERREFDREKDLNIPRIDGKKKNAFIREASSTFSDKFSSGKFEKFL</sequence>
<dbReference type="PANTHER" id="PTHR46370">
    <property type="entry name" value="GPALPP MOTIFS-CONTAINING PROTEIN 1"/>
    <property type="match status" value="1"/>
</dbReference>
<dbReference type="Proteomes" id="UP001142055">
    <property type="component" value="Chromosome 1"/>
</dbReference>
<dbReference type="OrthoDB" id="6514812at2759"/>
<keyword evidence="4" id="KW-1185">Reference proteome</keyword>
<evidence type="ECO:0000256" key="1">
    <source>
        <dbReference type="SAM" id="MobiDB-lite"/>
    </source>
</evidence>
<evidence type="ECO:0000313" key="3">
    <source>
        <dbReference type="EMBL" id="KAJ6223868.1"/>
    </source>
</evidence>
<dbReference type="InterPro" id="IPR046331">
    <property type="entry name" value="GPAM1-like"/>
</dbReference>
<dbReference type="Pfam" id="PF12572">
    <property type="entry name" value="DUF3752"/>
    <property type="match status" value="1"/>
</dbReference>
<accession>A0A9Q0RPW4</accession>
<feature type="domain" description="DUF3752" evidence="2">
    <location>
        <begin position="143"/>
        <end position="233"/>
    </location>
</feature>
<evidence type="ECO:0000313" key="4">
    <source>
        <dbReference type="Proteomes" id="UP001142055"/>
    </source>
</evidence>
<comment type="caution">
    <text evidence="3">The sequence shown here is derived from an EMBL/GenBank/DDBJ whole genome shotgun (WGS) entry which is preliminary data.</text>
</comment>
<feature type="compositionally biased region" description="Polar residues" evidence="1">
    <location>
        <begin position="56"/>
        <end position="67"/>
    </location>
</feature>
<reference evidence="3" key="1">
    <citation type="submission" date="2022-12" db="EMBL/GenBank/DDBJ databases">
        <title>Genome assemblies of Blomia tropicalis.</title>
        <authorList>
            <person name="Cui Y."/>
        </authorList>
    </citation>
    <scope>NUCLEOTIDE SEQUENCE</scope>
    <source>
        <tissue evidence="3">Adult mites</tissue>
    </source>
</reference>
<dbReference type="InterPro" id="IPR022226">
    <property type="entry name" value="DUF3752"/>
</dbReference>
<evidence type="ECO:0000259" key="2">
    <source>
        <dbReference type="Pfam" id="PF12572"/>
    </source>
</evidence>
<proteinExistence type="predicted"/>
<dbReference type="PANTHER" id="PTHR46370:SF1">
    <property type="entry name" value="GPALPP MOTIFS-CONTAINING PROTEIN 1"/>
    <property type="match status" value="1"/>
</dbReference>
<dbReference type="AlphaFoldDB" id="A0A9Q0RPW4"/>